<comment type="caution">
    <text evidence="1">The sequence shown here is derived from an EMBL/GenBank/DDBJ whole genome shotgun (WGS) entry which is preliminary data.</text>
</comment>
<dbReference type="EMBL" id="VSRR010002121">
    <property type="protein sequence ID" value="MPC29706.1"/>
    <property type="molecule type" value="Genomic_DNA"/>
</dbReference>
<dbReference type="GO" id="GO:0002143">
    <property type="term" value="P:tRNA wobble position uridine thiolation"/>
    <property type="evidence" value="ECO:0007669"/>
    <property type="project" value="TreeGrafter"/>
</dbReference>
<gene>
    <name evidence="1" type="primary">mnmA</name>
    <name evidence="1" type="ORF">E2C01_022952</name>
</gene>
<dbReference type="AlphaFoldDB" id="A0A5B7E909"/>
<evidence type="ECO:0000313" key="1">
    <source>
        <dbReference type="EMBL" id="MPC29706.1"/>
    </source>
</evidence>
<dbReference type="InterPro" id="IPR014729">
    <property type="entry name" value="Rossmann-like_a/b/a_fold"/>
</dbReference>
<keyword evidence="2" id="KW-1185">Reference proteome</keyword>
<proteinExistence type="predicted"/>
<dbReference type="PANTHER" id="PTHR11933">
    <property type="entry name" value="TRNA 5-METHYLAMINOMETHYL-2-THIOURIDYLATE -METHYLTRANSFERASE"/>
    <property type="match status" value="1"/>
</dbReference>
<dbReference type="Proteomes" id="UP000324222">
    <property type="component" value="Unassembled WGS sequence"/>
</dbReference>
<sequence length="87" mass="9984">MSSSSDDAKVVVAFLLAYRKSQEKRKYFPKINTVSGDYNKAVVRKIAESANLHHVAEKRDSTGICFIGERKFQDFISEVCIEFFLFQ</sequence>
<protein>
    <submittedName>
        <fullName evidence="1">tRNA-specific 2-thiouridylase MnmA</fullName>
    </submittedName>
</protein>
<dbReference type="PANTHER" id="PTHR11933:SF5">
    <property type="entry name" value="MITOCHONDRIAL TRNA-SPECIFIC 2-THIOURIDYLASE 1"/>
    <property type="match status" value="1"/>
</dbReference>
<dbReference type="Pfam" id="PF03054">
    <property type="entry name" value="tRNA_Me_trans"/>
    <property type="match status" value="1"/>
</dbReference>
<accession>A0A5B7E909</accession>
<organism evidence="1 2">
    <name type="scientific">Portunus trituberculatus</name>
    <name type="common">Swimming crab</name>
    <name type="synonym">Neptunus trituberculatus</name>
    <dbReference type="NCBI Taxonomy" id="210409"/>
    <lineage>
        <taxon>Eukaryota</taxon>
        <taxon>Metazoa</taxon>
        <taxon>Ecdysozoa</taxon>
        <taxon>Arthropoda</taxon>
        <taxon>Crustacea</taxon>
        <taxon>Multicrustacea</taxon>
        <taxon>Malacostraca</taxon>
        <taxon>Eumalacostraca</taxon>
        <taxon>Eucarida</taxon>
        <taxon>Decapoda</taxon>
        <taxon>Pleocyemata</taxon>
        <taxon>Brachyura</taxon>
        <taxon>Eubrachyura</taxon>
        <taxon>Portunoidea</taxon>
        <taxon>Portunidae</taxon>
        <taxon>Portuninae</taxon>
        <taxon>Portunus</taxon>
    </lineage>
</organism>
<dbReference type="OrthoDB" id="3685at2759"/>
<dbReference type="Gene3D" id="3.40.50.620">
    <property type="entry name" value="HUPs"/>
    <property type="match status" value="1"/>
</dbReference>
<reference evidence="1 2" key="1">
    <citation type="submission" date="2019-05" db="EMBL/GenBank/DDBJ databases">
        <title>Another draft genome of Portunus trituberculatus and its Hox gene families provides insights of decapod evolution.</title>
        <authorList>
            <person name="Jeong J.-H."/>
            <person name="Song I."/>
            <person name="Kim S."/>
            <person name="Choi T."/>
            <person name="Kim D."/>
            <person name="Ryu S."/>
            <person name="Kim W."/>
        </authorList>
    </citation>
    <scope>NUCLEOTIDE SEQUENCE [LARGE SCALE GENOMIC DNA]</scope>
    <source>
        <tissue evidence="1">Muscle</tissue>
    </source>
</reference>
<evidence type="ECO:0000313" key="2">
    <source>
        <dbReference type="Proteomes" id="UP000324222"/>
    </source>
</evidence>
<name>A0A5B7E909_PORTR</name>